<sequence length="176" mass="19047">MSQTVQTFKRGFSILLVASSFFFFQACEKKSDDSESSLLALVALSQTSAIVELPEPALDTAQLKIGDQTITVLPVGFCENGNTGIGFFQGAANPTLFVHEIDFSQSGAVILNRTNAYHMDVDVDGGYYSPTSTCQATVRESSATVYEMEAYNCPVHPMIGSMPDTTISFRAKCTKN</sequence>
<proteinExistence type="predicted"/>
<dbReference type="Proteomes" id="UP000232122">
    <property type="component" value="Unassembled WGS sequence"/>
</dbReference>
<dbReference type="RefSeq" id="WP_100745694.1">
    <property type="nucleotide sequence ID" value="NZ_NPEF02000013.1"/>
</dbReference>
<keyword evidence="3" id="KW-1185">Reference proteome</keyword>
<dbReference type="EMBL" id="NPEF01000070">
    <property type="protein sequence ID" value="PJZ93294.1"/>
    <property type="molecule type" value="Genomic_DNA"/>
</dbReference>
<dbReference type="OrthoDB" id="327305at2"/>
<evidence type="ECO:0000313" key="3">
    <source>
        <dbReference type="Proteomes" id="UP000232122"/>
    </source>
</evidence>
<evidence type="ECO:0000313" key="2">
    <source>
        <dbReference type="EMBL" id="PJZ93294.1"/>
    </source>
</evidence>
<accession>A0A2N0B9R8</accession>
<protein>
    <recommendedName>
        <fullName evidence="4">Lipoprotein</fullName>
    </recommendedName>
</protein>
<evidence type="ECO:0008006" key="4">
    <source>
        <dbReference type="Google" id="ProtNLM"/>
    </source>
</evidence>
<dbReference type="AlphaFoldDB" id="A0A2N0B9R8"/>
<reference evidence="1" key="3">
    <citation type="submission" date="2023-10" db="EMBL/GenBank/DDBJ databases">
        <authorList>
            <person name="Picardeau M."/>
            <person name="Thibeaux R."/>
        </authorList>
    </citation>
    <scope>NUCLEOTIDE SEQUENCE</scope>
    <source>
        <strain evidence="1">ATI7-C-A5</strain>
    </source>
</reference>
<name>A0A2N0B9R8_9LEPT</name>
<dbReference type="EMBL" id="NPEF02000013">
    <property type="protein sequence ID" value="MDV6236351.1"/>
    <property type="molecule type" value="Genomic_DNA"/>
</dbReference>
<reference evidence="2" key="1">
    <citation type="submission" date="2017-07" db="EMBL/GenBank/DDBJ databases">
        <title>Leptospira spp. isolated from tropical soils.</title>
        <authorList>
            <person name="Thibeaux R."/>
            <person name="Iraola G."/>
            <person name="Ferres I."/>
            <person name="Bierque E."/>
            <person name="Girault D."/>
            <person name="Soupe-Gilbert M.-E."/>
            <person name="Picardeau M."/>
            <person name="Goarant C."/>
        </authorList>
    </citation>
    <scope>NUCLEOTIDE SEQUENCE [LARGE SCALE GENOMIC DNA]</scope>
    <source>
        <strain evidence="2">ATI7-C-A5</strain>
    </source>
</reference>
<accession>A0A2N0BPJ8</accession>
<reference evidence="1 3" key="2">
    <citation type="journal article" date="2018" name="Microb. Genom.">
        <title>Deciphering the unexplored Leptospira diversity from soils uncovers genomic evolution to virulence.</title>
        <authorList>
            <person name="Thibeaux R."/>
            <person name="Iraola G."/>
            <person name="Ferres I."/>
            <person name="Bierque E."/>
            <person name="Girault D."/>
            <person name="Soupe-Gilbert M.E."/>
            <person name="Picardeau M."/>
            <person name="Goarant C."/>
        </authorList>
    </citation>
    <scope>NUCLEOTIDE SEQUENCE [LARGE SCALE GENOMIC DNA]</scope>
    <source>
        <strain evidence="1 3">ATI7-C-A5</strain>
    </source>
</reference>
<organism evidence="2">
    <name type="scientific">Leptospira ellisii</name>
    <dbReference type="NCBI Taxonomy" id="2023197"/>
    <lineage>
        <taxon>Bacteria</taxon>
        <taxon>Pseudomonadati</taxon>
        <taxon>Spirochaetota</taxon>
        <taxon>Spirochaetia</taxon>
        <taxon>Leptospirales</taxon>
        <taxon>Leptospiraceae</taxon>
        <taxon>Leptospira</taxon>
    </lineage>
</organism>
<evidence type="ECO:0000313" key="1">
    <source>
        <dbReference type="EMBL" id="MDV6236351.1"/>
    </source>
</evidence>
<gene>
    <name evidence="1" type="ORF">CH379_012010</name>
    <name evidence="2" type="ORF">CH379_08610</name>
</gene>
<comment type="caution">
    <text evidence="2">The sequence shown here is derived from an EMBL/GenBank/DDBJ whole genome shotgun (WGS) entry which is preliminary data.</text>
</comment>